<keyword evidence="2" id="KW-0547">Nucleotide-binding</keyword>
<keyword evidence="2" id="KW-0067">ATP-binding</keyword>
<organism evidence="2 3">
    <name type="scientific">Streptomyces vulcanius</name>
    <dbReference type="NCBI Taxonomy" id="1441876"/>
    <lineage>
        <taxon>Bacteria</taxon>
        <taxon>Bacillati</taxon>
        <taxon>Actinomycetota</taxon>
        <taxon>Actinomycetes</taxon>
        <taxon>Kitasatosporales</taxon>
        <taxon>Streptomycetaceae</taxon>
        <taxon>Streptomyces</taxon>
    </lineage>
</organism>
<gene>
    <name evidence="2" type="ORF">ACFPIH_26410</name>
</gene>
<dbReference type="EMBL" id="JBHSFK010000018">
    <property type="protein sequence ID" value="MFC4503000.1"/>
    <property type="molecule type" value="Genomic_DNA"/>
</dbReference>
<proteinExistence type="predicted"/>
<evidence type="ECO:0000256" key="1">
    <source>
        <dbReference type="SAM" id="MobiDB-lite"/>
    </source>
</evidence>
<dbReference type="GO" id="GO:0005524">
    <property type="term" value="F:ATP binding"/>
    <property type="evidence" value="ECO:0007669"/>
    <property type="project" value="UniProtKB-KW"/>
</dbReference>
<reference evidence="3" key="1">
    <citation type="journal article" date="2019" name="Int. J. Syst. Evol. Microbiol.">
        <title>The Global Catalogue of Microorganisms (GCM) 10K type strain sequencing project: providing services to taxonomists for standard genome sequencing and annotation.</title>
        <authorList>
            <consortium name="The Broad Institute Genomics Platform"/>
            <consortium name="The Broad Institute Genome Sequencing Center for Infectious Disease"/>
            <person name="Wu L."/>
            <person name="Ma J."/>
        </authorList>
    </citation>
    <scope>NUCLEOTIDE SEQUENCE [LARGE SCALE GENOMIC DNA]</scope>
    <source>
        <strain evidence="3">CGMCC 4.7177</strain>
    </source>
</reference>
<keyword evidence="3" id="KW-1185">Reference proteome</keyword>
<protein>
    <submittedName>
        <fullName evidence="2">ATP-binding protein</fullName>
    </submittedName>
</protein>
<sequence length="137" mass="14138">MDIDPTQPWGIAIDYAGRATVTEAGHTIHVNVYDTSDSSVLTPDPVTGIYPPVQVSATFSEAGAGGAVLYARGDLLIGPVGTDPVVPDPTAVQRAVAAALADFRSRVTAYAALCAAWPAEEPEEPEEGEPEEGDTSG</sequence>
<dbReference type="Proteomes" id="UP001595839">
    <property type="component" value="Unassembled WGS sequence"/>
</dbReference>
<dbReference type="RefSeq" id="WP_381176280.1">
    <property type="nucleotide sequence ID" value="NZ_JBHSFK010000018.1"/>
</dbReference>
<evidence type="ECO:0000313" key="3">
    <source>
        <dbReference type="Proteomes" id="UP001595839"/>
    </source>
</evidence>
<feature type="compositionally biased region" description="Acidic residues" evidence="1">
    <location>
        <begin position="120"/>
        <end position="137"/>
    </location>
</feature>
<comment type="caution">
    <text evidence="2">The sequence shown here is derived from an EMBL/GenBank/DDBJ whole genome shotgun (WGS) entry which is preliminary data.</text>
</comment>
<name>A0ABV9AWF8_9ACTN</name>
<feature type="region of interest" description="Disordered" evidence="1">
    <location>
        <begin position="118"/>
        <end position="137"/>
    </location>
</feature>
<evidence type="ECO:0000313" key="2">
    <source>
        <dbReference type="EMBL" id="MFC4503000.1"/>
    </source>
</evidence>
<accession>A0ABV9AWF8</accession>